<sequence length="52" mass="5608">MAAVGDKGAPFGLWRITLPAGQTLSLPEKLPLPHVDHVMNARTQVEDANSTR</sequence>
<dbReference type="Proteomes" id="UP000005951">
    <property type="component" value="Unassembled WGS sequence"/>
</dbReference>
<protein>
    <submittedName>
        <fullName evidence="1">Uncharacterized protein</fullName>
    </submittedName>
</protein>
<evidence type="ECO:0000313" key="1">
    <source>
        <dbReference type="EMBL" id="EKT78316.1"/>
    </source>
</evidence>
<comment type="caution">
    <text evidence="1">The sequence shown here is derived from an EMBL/GenBank/DDBJ whole genome shotgun (WGS) entry which is preliminary data.</text>
</comment>
<organism evidence="1 2">
    <name type="scientific">Rhodococcus opacus M213</name>
    <dbReference type="NCBI Taxonomy" id="1129896"/>
    <lineage>
        <taxon>Bacteria</taxon>
        <taxon>Bacillati</taxon>
        <taxon>Actinomycetota</taxon>
        <taxon>Actinomycetes</taxon>
        <taxon>Mycobacteriales</taxon>
        <taxon>Nocardiaceae</taxon>
        <taxon>Rhodococcus</taxon>
    </lineage>
</organism>
<accession>K8XBT9</accession>
<dbReference type="AlphaFoldDB" id="K8XBT9"/>
<dbReference type="EMBL" id="AJYC02000110">
    <property type="protein sequence ID" value="EKT78316.1"/>
    <property type="molecule type" value="Genomic_DNA"/>
</dbReference>
<reference evidence="1 2" key="1">
    <citation type="journal article" date="2013" name="Genome Announc.">
        <title>Draft Genome Sequence of Rhodococcus opacus Strain M213 Shows a Diverse Catabolic Potential.</title>
        <authorList>
            <person name="Pathak A."/>
            <person name="Green S.J."/>
            <person name="Ogram A."/>
            <person name="Chauhan A."/>
        </authorList>
    </citation>
    <scope>NUCLEOTIDE SEQUENCE [LARGE SCALE GENOMIC DNA]</scope>
    <source>
        <strain evidence="1 2">M213</strain>
    </source>
</reference>
<gene>
    <name evidence="1" type="ORF">WSS_A33555</name>
</gene>
<proteinExistence type="predicted"/>
<evidence type="ECO:0000313" key="2">
    <source>
        <dbReference type="Proteomes" id="UP000005951"/>
    </source>
</evidence>
<name>K8XBT9_RHOOP</name>